<dbReference type="PANTHER" id="PTHR35201:SF4">
    <property type="entry name" value="BETA-PINACENE SYNTHASE-RELATED"/>
    <property type="match status" value="1"/>
</dbReference>
<dbReference type="Pfam" id="PF19086">
    <property type="entry name" value="Terpene_syn_C_2"/>
    <property type="match status" value="1"/>
</dbReference>
<comment type="cofactor">
    <cofactor evidence="1 6">
        <name>Mg(2+)</name>
        <dbReference type="ChEBI" id="CHEBI:18420"/>
    </cofactor>
</comment>
<dbReference type="SFLD" id="SFLDS00005">
    <property type="entry name" value="Isoprenoid_Synthase_Type_I"/>
    <property type="match status" value="1"/>
</dbReference>
<comment type="caution">
    <text evidence="8">The sequence shown here is derived from an EMBL/GenBank/DDBJ whole genome shotgun (WGS) entry which is preliminary data.</text>
</comment>
<comment type="similarity">
    <text evidence="2 6">Belongs to the terpene synthase family.</text>
</comment>
<dbReference type="Gene3D" id="1.10.600.10">
    <property type="entry name" value="Farnesyl Diphosphate Synthase"/>
    <property type="match status" value="1"/>
</dbReference>
<sequence>MSLGFSTAKSPVLYIPDTLADWPWRRAINPHYQEVKEEATAWFHSFEALSPQSQKAFDKGNFALLASLAFPWASKEHLRTGCDLMNVFFLFDEFTDVEPAHVVSEMVDIVLDAMKNPHKPRPEGEVILGEMARQFWERGIKTATPTSQVHMLETLTGFLDSVVDQAADRDDGRYRSIEEYLERRRANIGTRPSLVPLEFGLDLPDDVLYHPVLVELTDYIVDITLIDNDIVSYNKEQAAGDDRYNLVTLAMRQFQLDFDGAVDWATQYHAELRSKFLQALHRVPTFGDVKLDRQVAEYIRGLANWPRCNDCWSFEGERYFGNKGLEYKRTRLVPLLPKVSKSENAPGQRKGELPMLSMDEPDSPL</sequence>
<protein>
    <recommendedName>
        <fullName evidence="6">Terpene synthase</fullName>
        <ecNumber evidence="6">4.2.3.-</ecNumber>
    </recommendedName>
</protein>
<organism evidence="8 9">
    <name type="scientific">Steccherinum ochraceum</name>
    <dbReference type="NCBI Taxonomy" id="92696"/>
    <lineage>
        <taxon>Eukaryota</taxon>
        <taxon>Fungi</taxon>
        <taxon>Dikarya</taxon>
        <taxon>Basidiomycota</taxon>
        <taxon>Agaricomycotina</taxon>
        <taxon>Agaricomycetes</taxon>
        <taxon>Polyporales</taxon>
        <taxon>Steccherinaceae</taxon>
        <taxon>Steccherinum</taxon>
    </lineage>
</organism>
<evidence type="ECO:0000256" key="4">
    <source>
        <dbReference type="ARBA" id="ARBA00022842"/>
    </source>
</evidence>
<evidence type="ECO:0000256" key="2">
    <source>
        <dbReference type="ARBA" id="ARBA00006333"/>
    </source>
</evidence>
<evidence type="ECO:0000256" key="6">
    <source>
        <dbReference type="RuleBase" id="RU366034"/>
    </source>
</evidence>
<dbReference type="EC" id="4.2.3.-" evidence="6"/>
<keyword evidence="5 6" id="KW-0456">Lyase</keyword>
<feature type="region of interest" description="Disordered" evidence="7">
    <location>
        <begin position="339"/>
        <end position="365"/>
    </location>
</feature>
<proteinExistence type="inferred from homology"/>
<keyword evidence="9" id="KW-1185">Reference proteome</keyword>
<evidence type="ECO:0000256" key="3">
    <source>
        <dbReference type="ARBA" id="ARBA00022723"/>
    </source>
</evidence>
<dbReference type="GO" id="GO:0046872">
    <property type="term" value="F:metal ion binding"/>
    <property type="evidence" value="ECO:0007669"/>
    <property type="project" value="UniProtKB-KW"/>
</dbReference>
<dbReference type="OrthoDB" id="6486656at2759"/>
<reference evidence="8 9" key="1">
    <citation type="submission" date="2018-11" db="EMBL/GenBank/DDBJ databases">
        <title>Genome assembly of Steccherinum ochraceum LE-BIN_3174, the white-rot fungus of the Steccherinaceae family (The Residual Polyporoid clade, Polyporales, Basidiomycota).</title>
        <authorList>
            <person name="Fedorova T.V."/>
            <person name="Glazunova O.A."/>
            <person name="Landesman E.O."/>
            <person name="Moiseenko K.V."/>
            <person name="Psurtseva N.V."/>
            <person name="Savinova O.S."/>
            <person name="Shakhova N.V."/>
            <person name="Tyazhelova T.V."/>
            <person name="Vasina D.V."/>
        </authorList>
    </citation>
    <scope>NUCLEOTIDE SEQUENCE [LARGE SCALE GENOMIC DNA]</scope>
    <source>
        <strain evidence="8 9">LE-BIN_3174</strain>
    </source>
</reference>
<dbReference type="GO" id="GO:0008299">
    <property type="term" value="P:isoprenoid biosynthetic process"/>
    <property type="evidence" value="ECO:0007669"/>
    <property type="project" value="UniProtKB-ARBA"/>
</dbReference>
<evidence type="ECO:0000256" key="7">
    <source>
        <dbReference type="SAM" id="MobiDB-lite"/>
    </source>
</evidence>
<dbReference type="AlphaFoldDB" id="A0A4R0RGW7"/>
<keyword evidence="3 6" id="KW-0479">Metal-binding</keyword>
<evidence type="ECO:0000313" key="8">
    <source>
        <dbReference type="EMBL" id="TCD66576.1"/>
    </source>
</evidence>
<accession>A0A4R0RGW7</accession>
<evidence type="ECO:0000256" key="5">
    <source>
        <dbReference type="ARBA" id="ARBA00023239"/>
    </source>
</evidence>
<name>A0A4R0RGW7_9APHY</name>
<dbReference type="InterPro" id="IPR034686">
    <property type="entry name" value="Terpene_cyclase-like_2"/>
</dbReference>
<dbReference type="SFLD" id="SFLDG01020">
    <property type="entry name" value="Terpene_Cyclase_Like_2"/>
    <property type="match status" value="1"/>
</dbReference>
<evidence type="ECO:0000313" key="9">
    <source>
        <dbReference type="Proteomes" id="UP000292702"/>
    </source>
</evidence>
<dbReference type="Proteomes" id="UP000292702">
    <property type="component" value="Unassembled WGS sequence"/>
</dbReference>
<dbReference type="InterPro" id="IPR008949">
    <property type="entry name" value="Isoprenoid_synthase_dom_sf"/>
</dbReference>
<keyword evidence="4 6" id="KW-0460">Magnesium</keyword>
<dbReference type="GO" id="GO:0010333">
    <property type="term" value="F:terpene synthase activity"/>
    <property type="evidence" value="ECO:0007669"/>
    <property type="project" value="InterPro"/>
</dbReference>
<gene>
    <name evidence="8" type="ORF">EIP91_001244</name>
</gene>
<evidence type="ECO:0000256" key="1">
    <source>
        <dbReference type="ARBA" id="ARBA00001946"/>
    </source>
</evidence>
<dbReference type="PANTHER" id="PTHR35201">
    <property type="entry name" value="TERPENE SYNTHASE"/>
    <property type="match status" value="1"/>
</dbReference>
<dbReference type="EMBL" id="RWJN01000130">
    <property type="protein sequence ID" value="TCD66576.1"/>
    <property type="molecule type" value="Genomic_DNA"/>
</dbReference>
<dbReference type="SUPFAM" id="SSF48576">
    <property type="entry name" value="Terpenoid synthases"/>
    <property type="match status" value="1"/>
</dbReference>